<keyword evidence="3" id="KW-0010">Activator</keyword>
<dbReference type="RefSeq" id="WP_230511497.1">
    <property type="nucleotide sequence ID" value="NZ_JAJITD010000011.1"/>
</dbReference>
<dbReference type="InterPro" id="IPR000485">
    <property type="entry name" value="AsnC-type_HTH_dom"/>
</dbReference>
<dbReference type="InterPro" id="IPR036388">
    <property type="entry name" value="WH-like_DNA-bd_sf"/>
</dbReference>
<proteinExistence type="predicted"/>
<dbReference type="Pfam" id="PF01037">
    <property type="entry name" value="AsnC_trans_reg"/>
    <property type="match status" value="1"/>
</dbReference>
<dbReference type="PRINTS" id="PR00033">
    <property type="entry name" value="HTHASNC"/>
</dbReference>
<dbReference type="Proteomes" id="UP001431019">
    <property type="component" value="Unassembled WGS sequence"/>
</dbReference>
<sequence>MNAIKVRTARATRSGTFAGKPAGNVPGKSAGKSGRKPAGASAVATPPAAHTSLDRIDRAILRQLQVDASISNVALAARVKLSAPACLRRVERLKESGLIRGVVALLDPKAAGAGMLVIIGVVLDRSTPESFAEFEKAAQNVAGCMECHVVTGEFDYFMTIRTRDSDSFNRLHADQLLYLPGVRQIRSFMVLKEILSTTRFPL</sequence>
<keyword evidence="2" id="KW-0238">DNA-binding</keyword>
<feature type="compositionally biased region" description="Low complexity" evidence="5">
    <location>
        <begin position="37"/>
        <end position="49"/>
    </location>
</feature>
<dbReference type="PANTHER" id="PTHR30154:SF0">
    <property type="entry name" value="LEUCINE-RESPONSIVE REGULATORY PROTEIN"/>
    <property type="match status" value="1"/>
</dbReference>
<protein>
    <submittedName>
        <fullName evidence="7">Lrp/AsnC ligand binding domain-containing protein</fullName>
    </submittedName>
</protein>
<gene>
    <name evidence="7" type="ORF">LJ656_21985</name>
</gene>
<dbReference type="CDD" id="cd00090">
    <property type="entry name" value="HTH_ARSR"/>
    <property type="match status" value="1"/>
</dbReference>
<accession>A0ABS8JZD0</accession>
<organism evidence="7 8">
    <name type="scientific">Paraburkholderia sejongensis</name>
    <dbReference type="NCBI Taxonomy" id="2886946"/>
    <lineage>
        <taxon>Bacteria</taxon>
        <taxon>Pseudomonadati</taxon>
        <taxon>Pseudomonadota</taxon>
        <taxon>Betaproteobacteria</taxon>
        <taxon>Burkholderiales</taxon>
        <taxon>Burkholderiaceae</taxon>
        <taxon>Paraburkholderia</taxon>
    </lineage>
</organism>
<dbReference type="InterPro" id="IPR019888">
    <property type="entry name" value="Tscrpt_reg_AsnC-like"/>
</dbReference>
<evidence type="ECO:0000256" key="2">
    <source>
        <dbReference type="ARBA" id="ARBA00023125"/>
    </source>
</evidence>
<feature type="region of interest" description="Disordered" evidence="5">
    <location>
        <begin position="1"/>
        <end position="49"/>
    </location>
</feature>
<keyword evidence="4" id="KW-0804">Transcription</keyword>
<name>A0ABS8JZD0_9BURK</name>
<comment type="caution">
    <text evidence="7">The sequence shown here is derived from an EMBL/GenBank/DDBJ whole genome shotgun (WGS) entry which is preliminary data.</text>
</comment>
<keyword evidence="1" id="KW-0805">Transcription regulation</keyword>
<evidence type="ECO:0000256" key="3">
    <source>
        <dbReference type="ARBA" id="ARBA00023159"/>
    </source>
</evidence>
<dbReference type="InterPro" id="IPR011991">
    <property type="entry name" value="ArsR-like_HTH"/>
</dbReference>
<dbReference type="Pfam" id="PF13412">
    <property type="entry name" value="HTH_24"/>
    <property type="match status" value="1"/>
</dbReference>
<reference evidence="7 8" key="1">
    <citation type="submission" date="2021-11" db="EMBL/GenBank/DDBJ databases">
        <authorList>
            <person name="Oh E.-T."/>
            <person name="Kim S.-B."/>
        </authorList>
    </citation>
    <scope>NUCLEOTIDE SEQUENCE [LARGE SCALE GENOMIC DNA]</scope>
    <source>
        <strain evidence="7 8">MMS20-SJTR3</strain>
    </source>
</reference>
<dbReference type="InterPro" id="IPR036390">
    <property type="entry name" value="WH_DNA-bd_sf"/>
</dbReference>
<evidence type="ECO:0000256" key="4">
    <source>
        <dbReference type="ARBA" id="ARBA00023163"/>
    </source>
</evidence>
<feature type="domain" description="HTH asnC-type" evidence="6">
    <location>
        <begin position="53"/>
        <end position="114"/>
    </location>
</feature>
<evidence type="ECO:0000313" key="7">
    <source>
        <dbReference type="EMBL" id="MCC8395262.1"/>
    </source>
</evidence>
<dbReference type="PANTHER" id="PTHR30154">
    <property type="entry name" value="LEUCINE-RESPONSIVE REGULATORY PROTEIN"/>
    <property type="match status" value="1"/>
</dbReference>
<keyword evidence="8" id="KW-1185">Reference proteome</keyword>
<dbReference type="EMBL" id="JAJITD010000011">
    <property type="protein sequence ID" value="MCC8395262.1"/>
    <property type="molecule type" value="Genomic_DNA"/>
</dbReference>
<dbReference type="Gene3D" id="1.10.10.10">
    <property type="entry name" value="Winged helix-like DNA-binding domain superfamily/Winged helix DNA-binding domain"/>
    <property type="match status" value="1"/>
</dbReference>
<dbReference type="SUPFAM" id="SSF46785">
    <property type="entry name" value="Winged helix' DNA-binding domain"/>
    <property type="match status" value="1"/>
</dbReference>
<evidence type="ECO:0000313" key="8">
    <source>
        <dbReference type="Proteomes" id="UP001431019"/>
    </source>
</evidence>
<dbReference type="InterPro" id="IPR011008">
    <property type="entry name" value="Dimeric_a/b-barrel"/>
</dbReference>
<dbReference type="PROSITE" id="PS50956">
    <property type="entry name" value="HTH_ASNC_2"/>
    <property type="match status" value="1"/>
</dbReference>
<dbReference type="SMART" id="SM00344">
    <property type="entry name" value="HTH_ASNC"/>
    <property type="match status" value="1"/>
</dbReference>
<dbReference type="InterPro" id="IPR019887">
    <property type="entry name" value="Tscrpt_reg_AsnC/Lrp_C"/>
</dbReference>
<evidence type="ECO:0000256" key="1">
    <source>
        <dbReference type="ARBA" id="ARBA00023015"/>
    </source>
</evidence>
<evidence type="ECO:0000259" key="6">
    <source>
        <dbReference type="PROSITE" id="PS50956"/>
    </source>
</evidence>
<dbReference type="Gene3D" id="3.30.70.920">
    <property type="match status" value="1"/>
</dbReference>
<dbReference type="SUPFAM" id="SSF54909">
    <property type="entry name" value="Dimeric alpha+beta barrel"/>
    <property type="match status" value="1"/>
</dbReference>
<evidence type="ECO:0000256" key="5">
    <source>
        <dbReference type="SAM" id="MobiDB-lite"/>
    </source>
</evidence>